<dbReference type="Gene3D" id="3.60.15.10">
    <property type="entry name" value="Ribonuclease Z/Hydroxyacylglutathione hydrolase-like"/>
    <property type="match status" value="1"/>
</dbReference>
<dbReference type="SMART" id="SM00849">
    <property type="entry name" value="Lactamase_B"/>
    <property type="match status" value="1"/>
</dbReference>
<dbReference type="OrthoDB" id="205181at2157"/>
<dbReference type="InterPro" id="IPR036866">
    <property type="entry name" value="RibonucZ/Hydroxyglut_hydro"/>
</dbReference>
<dbReference type="eggNOG" id="arCOG00498">
    <property type="taxonomic scope" value="Archaea"/>
</dbReference>
<dbReference type="InterPro" id="IPR050855">
    <property type="entry name" value="NDM-1-like"/>
</dbReference>
<dbReference type="PATRIC" id="fig|1114856.3.peg.755"/>
<gene>
    <name evidence="2" type="ORF">C496_03648</name>
</gene>
<dbReference type="STRING" id="1114856.GCA_000383975_03491"/>
<protein>
    <submittedName>
        <fullName evidence="2">Beta-lactamase</fullName>
    </submittedName>
</protein>
<evidence type="ECO:0000313" key="3">
    <source>
        <dbReference type="Proteomes" id="UP000011599"/>
    </source>
</evidence>
<reference evidence="2 3" key="1">
    <citation type="journal article" date="2014" name="PLoS Genet.">
        <title>Phylogenetically driven sequencing of extremely halophilic archaea reveals strategies for static and dynamic osmo-response.</title>
        <authorList>
            <person name="Becker E.A."/>
            <person name="Seitzer P.M."/>
            <person name="Tritt A."/>
            <person name="Larsen D."/>
            <person name="Krusor M."/>
            <person name="Yao A.I."/>
            <person name="Wu D."/>
            <person name="Madern D."/>
            <person name="Eisen J.A."/>
            <person name="Darling A.E."/>
            <person name="Facciotti M.T."/>
        </authorList>
    </citation>
    <scope>NUCLEOTIDE SEQUENCE [LARGE SCALE GENOMIC DNA]</scope>
    <source>
        <strain evidence="2 3">GA33</strain>
    </source>
</reference>
<feature type="domain" description="Metallo-beta-lactamase" evidence="1">
    <location>
        <begin position="29"/>
        <end position="244"/>
    </location>
</feature>
<dbReference type="EMBL" id="AOHW01000007">
    <property type="protein sequence ID" value="ELY45484.1"/>
    <property type="molecule type" value="Genomic_DNA"/>
</dbReference>
<accession>L9W7N4</accession>
<keyword evidence="3" id="KW-1185">Reference proteome</keyword>
<dbReference type="PANTHER" id="PTHR42951:SF17">
    <property type="entry name" value="METALLO-BETA-LACTAMASE DOMAIN-CONTAINING PROTEIN"/>
    <property type="match status" value="1"/>
</dbReference>
<dbReference type="Proteomes" id="UP000011599">
    <property type="component" value="Unassembled WGS sequence"/>
</dbReference>
<evidence type="ECO:0000313" key="2">
    <source>
        <dbReference type="EMBL" id="ELY45484.1"/>
    </source>
</evidence>
<name>L9W7N4_9EURY</name>
<comment type="caution">
    <text evidence="2">The sequence shown here is derived from an EMBL/GenBank/DDBJ whole genome shotgun (WGS) entry which is preliminary data.</text>
</comment>
<dbReference type="AlphaFoldDB" id="L9W7N4"/>
<dbReference type="RefSeq" id="WP_006088461.1">
    <property type="nucleotide sequence ID" value="NZ_AOHW01000007.1"/>
</dbReference>
<proteinExistence type="predicted"/>
<sequence>MSKPTEGTVDSAQTEITRLEFDIEWPPKHAAAYLLETPAPILVDAGDPSDRAEETIREGLAERGYEPGDVEAVVVTHPHSDHIGQVPLLREAGATVYAPAPVLERLERDPADLADGVREIGRSAGYRGEAIEREVERARDSLQRNRRLLAPDEAVGFAFGDLFSVAGLEFDPIHTPGHQIDHASLATTVGDQQVLFSGDALVEPFRPGAIHVGIDHGAYEAVDAFHDAMDRLEERSFDRIFPGHGPVFTTHRQTVEFTRNELESLTADTLEAVVTVGPATPMEITRNRAGEVRYPAQLLDTLGALGTLERRGRVSFDSFDGVRRYSFMKASP</sequence>
<dbReference type="Pfam" id="PF00753">
    <property type="entry name" value="Lactamase_B"/>
    <property type="match status" value="1"/>
</dbReference>
<dbReference type="SUPFAM" id="SSF56281">
    <property type="entry name" value="Metallo-hydrolase/oxidoreductase"/>
    <property type="match status" value="1"/>
</dbReference>
<dbReference type="PANTHER" id="PTHR42951">
    <property type="entry name" value="METALLO-BETA-LACTAMASE DOMAIN-CONTAINING"/>
    <property type="match status" value="1"/>
</dbReference>
<evidence type="ECO:0000259" key="1">
    <source>
        <dbReference type="SMART" id="SM00849"/>
    </source>
</evidence>
<dbReference type="InterPro" id="IPR001279">
    <property type="entry name" value="Metallo-B-lactamas"/>
</dbReference>
<organism evidence="2 3">
    <name type="scientific">Natronorubrum tibetense GA33</name>
    <dbReference type="NCBI Taxonomy" id="1114856"/>
    <lineage>
        <taxon>Archaea</taxon>
        <taxon>Methanobacteriati</taxon>
        <taxon>Methanobacteriota</taxon>
        <taxon>Stenosarchaea group</taxon>
        <taxon>Halobacteria</taxon>
        <taxon>Halobacteriales</taxon>
        <taxon>Natrialbaceae</taxon>
        <taxon>Natronorubrum</taxon>
    </lineage>
</organism>